<dbReference type="KEGG" id="mpof:MPOR_19750"/>
<sequence length="95" mass="10191">MTKAHRDAILELAPQKLHRVFTLAEASRLASDGKAKAVADLGELRPQLSGDDIPDIADPIGQNADVFAMVGFQIARLLPPILELCRDSGDSDVGR</sequence>
<gene>
    <name evidence="1" type="ORF">MPOR_19750</name>
</gene>
<proteinExistence type="predicted"/>
<organism evidence="1 2">
    <name type="scientific">Mycolicibacterium poriferae</name>
    <dbReference type="NCBI Taxonomy" id="39694"/>
    <lineage>
        <taxon>Bacteria</taxon>
        <taxon>Bacillati</taxon>
        <taxon>Actinomycetota</taxon>
        <taxon>Actinomycetes</taxon>
        <taxon>Mycobacteriales</taxon>
        <taxon>Mycobacteriaceae</taxon>
        <taxon>Mycolicibacterium</taxon>
    </lineage>
</organism>
<accession>A0A6N4V967</accession>
<dbReference type="EMBL" id="AP022570">
    <property type="protein sequence ID" value="BBX50949.1"/>
    <property type="molecule type" value="Genomic_DNA"/>
</dbReference>
<dbReference type="Gene3D" id="3.40.50.2300">
    <property type="match status" value="1"/>
</dbReference>
<dbReference type="AlphaFoldDB" id="A0A6N4V967"/>
<name>A0A6N4V967_9MYCO</name>
<evidence type="ECO:0000313" key="2">
    <source>
        <dbReference type="Proteomes" id="UP000466785"/>
    </source>
</evidence>
<dbReference type="Proteomes" id="UP000466785">
    <property type="component" value="Chromosome"/>
</dbReference>
<evidence type="ECO:0000313" key="1">
    <source>
        <dbReference type="EMBL" id="BBX50949.1"/>
    </source>
</evidence>
<reference evidence="1 2" key="1">
    <citation type="journal article" date="2019" name="Emerg. Microbes Infect.">
        <title>Comprehensive subspecies identification of 175 nontuberculous mycobacteria species based on 7547 genomic profiles.</title>
        <authorList>
            <person name="Matsumoto Y."/>
            <person name="Kinjo T."/>
            <person name="Motooka D."/>
            <person name="Nabeya D."/>
            <person name="Jung N."/>
            <person name="Uechi K."/>
            <person name="Horii T."/>
            <person name="Iida T."/>
            <person name="Fujita J."/>
            <person name="Nakamura S."/>
        </authorList>
    </citation>
    <scope>NUCLEOTIDE SEQUENCE [LARGE SCALE GENOMIC DNA]</scope>
    <source>
        <strain evidence="1 2">JCM 12603</strain>
    </source>
</reference>
<protein>
    <submittedName>
        <fullName evidence="1">Uncharacterized protein</fullName>
    </submittedName>
</protein>
<keyword evidence="2" id="KW-1185">Reference proteome</keyword>